<keyword evidence="2" id="KW-1185">Reference proteome</keyword>
<accession>A0A9N9CC70</accession>
<feature type="non-terminal residue" evidence="1">
    <location>
        <position position="1"/>
    </location>
</feature>
<evidence type="ECO:0000313" key="2">
    <source>
        <dbReference type="Proteomes" id="UP000789570"/>
    </source>
</evidence>
<sequence>MSSTTLISDLSSADIANIEYETVVVQLFKCFDEPNNGSPSRNANNRPHAKIICECQAFSKNNYENNCSSGDDPSVEGVLSQNVTLARAEVYVME</sequence>
<name>A0A9N9CC70_9GLOM</name>
<evidence type="ECO:0000313" key="1">
    <source>
        <dbReference type="EMBL" id="CAG8594942.1"/>
    </source>
</evidence>
<organism evidence="1 2">
    <name type="scientific">Funneliformis caledonium</name>
    <dbReference type="NCBI Taxonomy" id="1117310"/>
    <lineage>
        <taxon>Eukaryota</taxon>
        <taxon>Fungi</taxon>
        <taxon>Fungi incertae sedis</taxon>
        <taxon>Mucoromycota</taxon>
        <taxon>Glomeromycotina</taxon>
        <taxon>Glomeromycetes</taxon>
        <taxon>Glomerales</taxon>
        <taxon>Glomeraceae</taxon>
        <taxon>Funneliformis</taxon>
    </lineage>
</organism>
<dbReference type="AlphaFoldDB" id="A0A9N9CC70"/>
<comment type="caution">
    <text evidence="1">The sequence shown here is derived from an EMBL/GenBank/DDBJ whole genome shotgun (WGS) entry which is preliminary data.</text>
</comment>
<dbReference type="Proteomes" id="UP000789570">
    <property type="component" value="Unassembled WGS sequence"/>
</dbReference>
<proteinExistence type="predicted"/>
<protein>
    <submittedName>
        <fullName evidence="1">14048_t:CDS:1</fullName>
    </submittedName>
</protein>
<dbReference type="EMBL" id="CAJVPQ010002380">
    <property type="protein sequence ID" value="CAG8594942.1"/>
    <property type="molecule type" value="Genomic_DNA"/>
</dbReference>
<gene>
    <name evidence="1" type="ORF">FCALED_LOCUS8291</name>
</gene>
<reference evidence="1" key="1">
    <citation type="submission" date="2021-06" db="EMBL/GenBank/DDBJ databases">
        <authorList>
            <person name="Kallberg Y."/>
            <person name="Tangrot J."/>
            <person name="Rosling A."/>
        </authorList>
    </citation>
    <scope>NUCLEOTIDE SEQUENCE</scope>
    <source>
        <strain evidence="1">UK204</strain>
    </source>
</reference>